<dbReference type="SUPFAM" id="SSF53335">
    <property type="entry name" value="S-adenosyl-L-methionine-dependent methyltransferases"/>
    <property type="match status" value="1"/>
</dbReference>
<evidence type="ECO:0000313" key="3">
    <source>
        <dbReference type="Proteomes" id="UP000000450"/>
    </source>
</evidence>
<dbReference type="Pfam" id="PF13649">
    <property type="entry name" value="Methyltransf_25"/>
    <property type="match status" value="1"/>
</dbReference>
<accession>A0A9J9Q6S5</accession>
<keyword evidence="3" id="KW-1185">Reference proteome</keyword>
<dbReference type="InterPro" id="IPR029063">
    <property type="entry name" value="SAM-dependent_MTases_sf"/>
</dbReference>
<name>A0A9J9Q6S5_ACIET</name>
<feature type="domain" description="Methyltransferase" evidence="1">
    <location>
        <begin position="40"/>
        <end position="92"/>
    </location>
</feature>
<proteinExistence type="predicted"/>
<reference evidence="2 3" key="1">
    <citation type="journal article" date="2010" name="J. Bacteriol.">
        <title>Completed genome sequence of the anaerobic iron-oxidizing bacterium Acidovorax ebreus strain TPSY.</title>
        <authorList>
            <person name="Byrne-Bailey K.G."/>
            <person name="Weber K.A."/>
            <person name="Chair A.H."/>
            <person name="Bose S."/>
            <person name="Knox T."/>
            <person name="Spanbauer T.L."/>
            <person name="Chertkov O."/>
            <person name="Coates J.D."/>
        </authorList>
    </citation>
    <scope>NUCLEOTIDE SEQUENCE [LARGE SCALE GENOMIC DNA]</scope>
    <source>
        <strain evidence="2 3">TPSY</strain>
    </source>
</reference>
<evidence type="ECO:0000313" key="2">
    <source>
        <dbReference type="EMBL" id="ACM32792.1"/>
    </source>
</evidence>
<protein>
    <recommendedName>
        <fullName evidence="1">Methyltransferase domain-containing protein</fullName>
    </recommendedName>
</protein>
<organism evidence="2 3">
    <name type="scientific">Acidovorax ebreus (strain TPSY)</name>
    <name type="common">Diaphorobacter sp. (strain TPSY)</name>
    <dbReference type="NCBI Taxonomy" id="535289"/>
    <lineage>
        <taxon>Bacteria</taxon>
        <taxon>Pseudomonadati</taxon>
        <taxon>Pseudomonadota</taxon>
        <taxon>Betaproteobacteria</taxon>
        <taxon>Burkholderiales</taxon>
        <taxon>Comamonadaceae</taxon>
        <taxon>Diaphorobacter</taxon>
    </lineage>
</organism>
<dbReference type="AlphaFoldDB" id="A0A9J9Q6S5"/>
<dbReference type="KEGG" id="dia:Dtpsy_1327"/>
<gene>
    <name evidence="2" type="ordered locus">Dtpsy_1327</name>
</gene>
<dbReference type="CDD" id="cd02440">
    <property type="entry name" value="AdoMet_MTases"/>
    <property type="match status" value="1"/>
</dbReference>
<dbReference type="Proteomes" id="UP000000450">
    <property type="component" value="Chromosome"/>
</dbReference>
<dbReference type="EMBL" id="CP001392">
    <property type="protein sequence ID" value="ACM32792.1"/>
    <property type="molecule type" value="Genomic_DNA"/>
</dbReference>
<dbReference type="InterPro" id="IPR041698">
    <property type="entry name" value="Methyltransf_25"/>
</dbReference>
<sequence>MLQRMTPKDYSEFWERESSQFASDNIYAHLRQIVPTEATLEVGCGAGWSTLSLATNRPVLAIDNNAHLIGLARSRLNTHGVNAEIIQSDLFEPSDDLLKAIEAFQPKVVVGWFIGSHPDDNDKRTPADLRIDQKPKVYRENVEDRLVALPLCPPSVEWVHTVQRGAAPPGVSEAQIKDEMAKEYEKYMLINSGFTVTDVQVLDWNQGATPFPYVQTARPDLPPGKPKPVIISILARRMSNV</sequence>
<evidence type="ECO:0000259" key="1">
    <source>
        <dbReference type="Pfam" id="PF13649"/>
    </source>
</evidence>
<dbReference type="Gene3D" id="3.40.50.150">
    <property type="entry name" value="Vaccinia Virus protein VP39"/>
    <property type="match status" value="1"/>
</dbReference>